<dbReference type="Proteomes" id="UP000788153">
    <property type="component" value="Unassembled WGS sequence"/>
</dbReference>
<dbReference type="EMBL" id="JAASQP010000001">
    <property type="protein sequence ID" value="NIJ24599.1"/>
    <property type="molecule type" value="Genomic_DNA"/>
</dbReference>
<sequence length="119" mass="12967">MAGMILIAALAMAAAPVGTGAATGIFAQDNSSMPRLPARKPGASAMQSAEGVQNLPFARGKAFRTLDAYLSHLKQQGAIDLPWWREIEPGVYEHVVRMPNAKREIATREQLMERFGFLK</sequence>
<proteinExistence type="predicted"/>
<name>A0ABX0U206_9SPHN</name>
<gene>
    <name evidence="2" type="ORF">FHT01_002141</name>
</gene>
<evidence type="ECO:0000313" key="2">
    <source>
        <dbReference type="EMBL" id="NIJ24599.1"/>
    </source>
</evidence>
<evidence type="ECO:0000313" key="3">
    <source>
        <dbReference type="Proteomes" id="UP000788153"/>
    </source>
</evidence>
<dbReference type="RefSeq" id="WP_140046942.1">
    <property type="nucleotide sequence ID" value="NZ_BAAAEV010000001.1"/>
</dbReference>
<organism evidence="2 3">
    <name type="scientific">Sphingomonas japonica</name>
    <dbReference type="NCBI Taxonomy" id="511662"/>
    <lineage>
        <taxon>Bacteria</taxon>
        <taxon>Pseudomonadati</taxon>
        <taxon>Pseudomonadota</taxon>
        <taxon>Alphaproteobacteria</taxon>
        <taxon>Sphingomonadales</taxon>
        <taxon>Sphingomonadaceae</taxon>
        <taxon>Sphingomonas</taxon>
    </lineage>
</organism>
<accession>A0ABX0U206</accession>
<feature type="chain" id="PRO_5045067092" evidence="1">
    <location>
        <begin position="22"/>
        <end position="119"/>
    </location>
</feature>
<protein>
    <submittedName>
        <fullName evidence="2">Uncharacterized protein</fullName>
    </submittedName>
</protein>
<comment type="caution">
    <text evidence="2">The sequence shown here is derived from an EMBL/GenBank/DDBJ whole genome shotgun (WGS) entry which is preliminary data.</text>
</comment>
<feature type="signal peptide" evidence="1">
    <location>
        <begin position="1"/>
        <end position="21"/>
    </location>
</feature>
<reference evidence="2 3" key="1">
    <citation type="submission" date="2020-03" db="EMBL/GenBank/DDBJ databases">
        <title>Genomic Encyclopedia of Type Strains, Phase IV (KMG-IV): sequencing the most valuable type-strain genomes for metagenomic binning, comparative biology and taxonomic classification.</title>
        <authorList>
            <person name="Goeker M."/>
        </authorList>
    </citation>
    <scope>NUCLEOTIDE SEQUENCE [LARGE SCALE GENOMIC DNA]</scope>
    <source>
        <strain evidence="2 3">DSM 22753</strain>
    </source>
</reference>
<evidence type="ECO:0000256" key="1">
    <source>
        <dbReference type="SAM" id="SignalP"/>
    </source>
</evidence>
<keyword evidence="3" id="KW-1185">Reference proteome</keyword>
<keyword evidence="1" id="KW-0732">Signal</keyword>